<feature type="compositionally biased region" description="Acidic residues" evidence="1">
    <location>
        <begin position="1"/>
        <end position="11"/>
    </location>
</feature>
<evidence type="ECO:0000313" key="4">
    <source>
        <dbReference type="Proteomes" id="UP000002071"/>
    </source>
</evidence>
<dbReference type="Proteomes" id="UP000002071">
    <property type="component" value="Chromosome"/>
</dbReference>
<protein>
    <recommendedName>
        <fullName evidence="2">DUF8135 domain-containing protein</fullName>
    </recommendedName>
</protein>
<name>C7NVK7_HALUD</name>
<dbReference type="EMBL" id="CP001687">
    <property type="protein sequence ID" value="ACV12530.1"/>
    <property type="molecule type" value="Genomic_DNA"/>
</dbReference>
<evidence type="ECO:0000259" key="2">
    <source>
        <dbReference type="Pfam" id="PF26456"/>
    </source>
</evidence>
<organism evidence="3 4">
    <name type="scientific">Halorhabdus utahensis (strain DSM 12940 / JCM 11049 / AX-2)</name>
    <dbReference type="NCBI Taxonomy" id="519442"/>
    <lineage>
        <taxon>Archaea</taxon>
        <taxon>Methanobacteriati</taxon>
        <taxon>Methanobacteriota</taxon>
        <taxon>Stenosarchaea group</taxon>
        <taxon>Halobacteria</taxon>
        <taxon>Halobacteriales</taxon>
        <taxon>Haloarculaceae</taxon>
        <taxon>Halorhabdus</taxon>
    </lineage>
</organism>
<dbReference type="eggNOG" id="arCOG07556">
    <property type="taxonomic scope" value="Archaea"/>
</dbReference>
<reference evidence="3 4" key="1">
    <citation type="journal article" date="2009" name="Stand. Genomic Sci.">
        <title>Complete genome sequence of Halorhabdus utahensis type strain (AX-2).</title>
        <authorList>
            <person name="Anderson I."/>
            <person name="Tindall B.J."/>
            <person name="Pomrenke H."/>
            <person name="Goker M."/>
            <person name="Lapidus A."/>
            <person name="Nolan M."/>
            <person name="Copeland A."/>
            <person name="Glavina Del Rio T."/>
            <person name="Chen F."/>
            <person name="Tice H."/>
            <person name="Cheng J.F."/>
            <person name="Lucas S."/>
            <person name="Chertkov O."/>
            <person name="Bruce D."/>
            <person name="Brettin T."/>
            <person name="Detter J.C."/>
            <person name="Han C."/>
            <person name="Goodwin L."/>
            <person name="Land M."/>
            <person name="Hauser L."/>
            <person name="Chang Y.J."/>
            <person name="Jeffries C.D."/>
            <person name="Pitluck S."/>
            <person name="Pati A."/>
            <person name="Mavromatis K."/>
            <person name="Ivanova N."/>
            <person name="Ovchinnikova G."/>
            <person name="Chen A."/>
            <person name="Palaniappan K."/>
            <person name="Chain P."/>
            <person name="Rohde M."/>
            <person name="Bristow J."/>
            <person name="Eisen J.A."/>
            <person name="Markowitz V."/>
            <person name="Hugenholtz P."/>
            <person name="Kyrpides N.C."/>
            <person name="Klenk H.P."/>
        </authorList>
    </citation>
    <scope>NUCLEOTIDE SEQUENCE [LARGE SCALE GENOMIC DNA]</scope>
    <source>
        <strain evidence="4">DSM 12940 / JCM 11049 / AX-2</strain>
    </source>
</reference>
<dbReference type="RefSeq" id="WP_015790097.1">
    <property type="nucleotide sequence ID" value="NC_013158.1"/>
</dbReference>
<evidence type="ECO:0000313" key="3">
    <source>
        <dbReference type="EMBL" id="ACV12530.1"/>
    </source>
</evidence>
<gene>
    <name evidence="3" type="ordered locus">Huta_2364</name>
</gene>
<dbReference type="GeneID" id="8384663"/>
<dbReference type="OrthoDB" id="204982at2157"/>
<keyword evidence="4" id="KW-1185">Reference proteome</keyword>
<dbReference type="HOGENOM" id="CLU_1127067_0_0_2"/>
<dbReference type="Pfam" id="PF26456">
    <property type="entry name" value="DUF8135"/>
    <property type="match status" value="1"/>
</dbReference>
<dbReference type="KEGG" id="hut:Huta_2364"/>
<dbReference type="InterPro" id="IPR058448">
    <property type="entry name" value="DUF8135"/>
</dbReference>
<accession>C7NVK7</accession>
<feature type="domain" description="DUF8135" evidence="2">
    <location>
        <begin position="188"/>
        <end position="236"/>
    </location>
</feature>
<sequence>MSDDDPDTREDDSDRREDDPAQSEPDDFGFPASDRDDVEADDSNEQAAEPAAETPDDATDPFERLDGPDRPPGGDPFAEIDETAPEQAPDRSSFDTLGFEQTGEDSHESDPEPTTDASAEATPGESAAEDPFDRLGGQRRQGDPFEGLGETARDPATSAETDDDLWENLSRSAAEPETETRGERRFAEVDKHSYCENCEYFSEPPDVECAHEGTNIVEFVDYETVRVADCPVVVEREELAEMDDER</sequence>
<proteinExistence type="predicted"/>
<feature type="region of interest" description="Disordered" evidence="1">
    <location>
        <begin position="1"/>
        <end position="185"/>
    </location>
</feature>
<dbReference type="AlphaFoldDB" id="C7NVK7"/>
<dbReference type="STRING" id="519442.Huta_2364"/>
<evidence type="ECO:0000256" key="1">
    <source>
        <dbReference type="SAM" id="MobiDB-lite"/>
    </source>
</evidence>